<dbReference type="PaxDb" id="2903-EOD33618"/>
<evidence type="ECO:0000313" key="2">
    <source>
        <dbReference type="Proteomes" id="UP000013827"/>
    </source>
</evidence>
<dbReference type="InterPro" id="IPR009053">
    <property type="entry name" value="Prefoldin"/>
</dbReference>
<keyword evidence="2" id="KW-1185">Reference proteome</keyword>
<dbReference type="RefSeq" id="XP_005786047.1">
    <property type="nucleotide sequence ID" value="XM_005785990.1"/>
</dbReference>
<dbReference type="CDD" id="cd23158">
    <property type="entry name" value="Prefoldin_UXT"/>
    <property type="match status" value="1"/>
</dbReference>
<dbReference type="InterPro" id="IPR004127">
    <property type="entry name" value="Prefoldin_subunit_alpha"/>
</dbReference>
<proteinExistence type="predicted"/>
<dbReference type="SUPFAM" id="SSF46579">
    <property type="entry name" value="Prefoldin"/>
    <property type="match status" value="1"/>
</dbReference>
<dbReference type="KEGG" id="ehx:EMIHUDRAFT_48894"/>
<name>A0A0D3KCY3_EMIH1</name>
<accession>A0A0D3KCY3</accession>
<reference evidence="2" key="1">
    <citation type="journal article" date="2013" name="Nature">
        <title>Pan genome of the phytoplankton Emiliania underpins its global distribution.</title>
        <authorList>
            <person name="Read B.A."/>
            <person name="Kegel J."/>
            <person name="Klute M.J."/>
            <person name="Kuo A."/>
            <person name="Lefebvre S.C."/>
            <person name="Maumus F."/>
            <person name="Mayer C."/>
            <person name="Miller J."/>
            <person name="Monier A."/>
            <person name="Salamov A."/>
            <person name="Young J."/>
            <person name="Aguilar M."/>
            <person name="Claverie J.M."/>
            <person name="Frickenhaus S."/>
            <person name="Gonzalez K."/>
            <person name="Herman E.K."/>
            <person name="Lin Y.C."/>
            <person name="Napier J."/>
            <person name="Ogata H."/>
            <person name="Sarno A.F."/>
            <person name="Shmutz J."/>
            <person name="Schroeder D."/>
            <person name="de Vargas C."/>
            <person name="Verret F."/>
            <person name="von Dassow P."/>
            <person name="Valentin K."/>
            <person name="Van de Peer Y."/>
            <person name="Wheeler G."/>
            <person name="Dacks J.B."/>
            <person name="Delwiche C.F."/>
            <person name="Dyhrman S.T."/>
            <person name="Glockner G."/>
            <person name="John U."/>
            <person name="Richards T."/>
            <person name="Worden A.Z."/>
            <person name="Zhang X."/>
            <person name="Grigoriev I.V."/>
            <person name="Allen A.E."/>
            <person name="Bidle K."/>
            <person name="Borodovsky M."/>
            <person name="Bowler C."/>
            <person name="Brownlee C."/>
            <person name="Cock J.M."/>
            <person name="Elias M."/>
            <person name="Gladyshev V.N."/>
            <person name="Groth M."/>
            <person name="Guda C."/>
            <person name="Hadaegh A."/>
            <person name="Iglesias-Rodriguez M.D."/>
            <person name="Jenkins J."/>
            <person name="Jones B.M."/>
            <person name="Lawson T."/>
            <person name="Leese F."/>
            <person name="Lindquist E."/>
            <person name="Lobanov A."/>
            <person name="Lomsadze A."/>
            <person name="Malik S.B."/>
            <person name="Marsh M.E."/>
            <person name="Mackinder L."/>
            <person name="Mock T."/>
            <person name="Mueller-Roeber B."/>
            <person name="Pagarete A."/>
            <person name="Parker M."/>
            <person name="Probert I."/>
            <person name="Quesneville H."/>
            <person name="Raines C."/>
            <person name="Rensing S.A."/>
            <person name="Riano-Pachon D.M."/>
            <person name="Richier S."/>
            <person name="Rokitta S."/>
            <person name="Shiraiwa Y."/>
            <person name="Soanes D.M."/>
            <person name="van der Giezen M."/>
            <person name="Wahlund T.M."/>
            <person name="Williams B."/>
            <person name="Wilson W."/>
            <person name="Wolfe G."/>
            <person name="Wurch L.L."/>
        </authorList>
    </citation>
    <scope>NUCLEOTIDE SEQUENCE</scope>
</reference>
<reference evidence="1" key="2">
    <citation type="submission" date="2024-10" db="UniProtKB">
        <authorList>
            <consortium name="EnsemblProtists"/>
        </authorList>
    </citation>
    <scope>IDENTIFICATION</scope>
</reference>
<sequence length="80" mass="9260">EHLVNEQLKSDLQQVLERRDALYERIAHCLELRNNMTMLLDEQLHSLKTKVNLGCDFYVDASIPDTSWVYVSVGLGFHAQ</sequence>
<dbReference type="HOGENOM" id="CLU_2597434_0_0_1"/>
<dbReference type="STRING" id="2903.R1DDR9"/>
<dbReference type="Gene3D" id="1.10.287.370">
    <property type="match status" value="1"/>
</dbReference>
<dbReference type="AlphaFoldDB" id="A0A0D3KCY3"/>
<dbReference type="GeneID" id="17278890"/>
<evidence type="ECO:0000313" key="1">
    <source>
        <dbReference type="EnsemblProtists" id="EOD33618"/>
    </source>
</evidence>
<dbReference type="eggNOG" id="KOG3047">
    <property type="taxonomic scope" value="Eukaryota"/>
</dbReference>
<dbReference type="Pfam" id="PF02996">
    <property type="entry name" value="Prefoldin"/>
    <property type="match status" value="1"/>
</dbReference>
<organism evidence="1 2">
    <name type="scientific">Emiliania huxleyi (strain CCMP1516)</name>
    <dbReference type="NCBI Taxonomy" id="280463"/>
    <lineage>
        <taxon>Eukaryota</taxon>
        <taxon>Haptista</taxon>
        <taxon>Haptophyta</taxon>
        <taxon>Prymnesiophyceae</taxon>
        <taxon>Isochrysidales</taxon>
        <taxon>Noelaerhabdaceae</taxon>
        <taxon>Emiliania</taxon>
    </lineage>
</organism>
<protein>
    <submittedName>
        <fullName evidence="1">Uncharacterized protein</fullName>
    </submittedName>
</protein>
<dbReference type="EnsemblProtists" id="EOD33618">
    <property type="protein sequence ID" value="EOD33618"/>
    <property type="gene ID" value="EMIHUDRAFT_48894"/>
</dbReference>
<dbReference type="Proteomes" id="UP000013827">
    <property type="component" value="Unassembled WGS sequence"/>
</dbReference>